<evidence type="ECO:0000259" key="9">
    <source>
        <dbReference type="PROSITE" id="PS51192"/>
    </source>
</evidence>
<dbReference type="GO" id="GO:0016787">
    <property type="term" value="F:hydrolase activity"/>
    <property type="evidence" value="ECO:0007669"/>
    <property type="project" value="UniProtKB-KW"/>
</dbReference>
<accession>I2H4U4</accession>
<dbReference type="InterPro" id="IPR000629">
    <property type="entry name" value="RNA-helicase_DEAD-box_CS"/>
</dbReference>
<dbReference type="OrthoDB" id="4310724at2759"/>
<dbReference type="CDD" id="cd18787">
    <property type="entry name" value="SF2_C_DEAD"/>
    <property type="match status" value="1"/>
</dbReference>
<dbReference type="InterPro" id="IPR001650">
    <property type="entry name" value="Helicase_C-like"/>
</dbReference>
<dbReference type="STRING" id="1071380.I2H4U4"/>
<dbReference type="InParanoid" id="I2H4U4"/>
<keyword evidence="3 6" id="KW-0347">Helicase</keyword>
<dbReference type="OMA" id="QMIQKAR"/>
<comment type="catalytic activity">
    <reaction evidence="7">
        <text>ATP + H2O = ADP + phosphate + H(+)</text>
        <dbReference type="Rhea" id="RHEA:13065"/>
        <dbReference type="ChEBI" id="CHEBI:15377"/>
        <dbReference type="ChEBI" id="CHEBI:15378"/>
        <dbReference type="ChEBI" id="CHEBI:30616"/>
        <dbReference type="ChEBI" id="CHEBI:43474"/>
        <dbReference type="ChEBI" id="CHEBI:456216"/>
        <dbReference type="EC" id="3.6.4.13"/>
    </reaction>
</comment>
<dbReference type="SUPFAM" id="SSF52540">
    <property type="entry name" value="P-loop containing nucleoside triphosphate hydrolases"/>
    <property type="match status" value="1"/>
</dbReference>
<feature type="region of interest" description="Disordered" evidence="8">
    <location>
        <begin position="57"/>
        <end position="153"/>
    </location>
</feature>
<comment type="domain">
    <text evidence="7">The Q motif is unique to and characteristic of the DEAD box family of RNA helicases and controls ATP binding and hydrolysis.</text>
</comment>
<dbReference type="HOGENOM" id="CLU_003041_13_0_1"/>
<dbReference type="Gene3D" id="3.40.50.300">
    <property type="entry name" value="P-loop containing nucleotide triphosphate hydrolases"/>
    <property type="match status" value="2"/>
</dbReference>
<dbReference type="AlphaFoldDB" id="I2H4U4"/>
<dbReference type="FunCoup" id="I2H4U4">
    <property type="interactions" value="1018"/>
</dbReference>
<feature type="compositionally biased region" description="Basic and acidic residues" evidence="8">
    <location>
        <begin position="653"/>
        <end position="665"/>
    </location>
</feature>
<dbReference type="Pfam" id="PF00270">
    <property type="entry name" value="DEAD"/>
    <property type="match status" value="1"/>
</dbReference>
<keyword evidence="4 6" id="KW-0067">ATP-binding</keyword>
<dbReference type="EMBL" id="HE806320">
    <property type="protein sequence ID" value="CCH61396.1"/>
    <property type="molecule type" value="Genomic_DNA"/>
</dbReference>
<evidence type="ECO:0000256" key="8">
    <source>
        <dbReference type="SAM" id="MobiDB-lite"/>
    </source>
</evidence>
<organism evidence="11 12">
    <name type="scientific">Henningerozyma blattae (strain ATCC 34711 / CBS 6284 / DSM 70876 / NBRC 10599 / NRRL Y-10934 / UCD 77-7)</name>
    <name type="common">Yeast</name>
    <name type="synonym">Tetrapisispora blattae</name>
    <dbReference type="NCBI Taxonomy" id="1071380"/>
    <lineage>
        <taxon>Eukaryota</taxon>
        <taxon>Fungi</taxon>
        <taxon>Dikarya</taxon>
        <taxon>Ascomycota</taxon>
        <taxon>Saccharomycotina</taxon>
        <taxon>Saccharomycetes</taxon>
        <taxon>Saccharomycetales</taxon>
        <taxon>Saccharomycetaceae</taxon>
        <taxon>Henningerozyma</taxon>
    </lineage>
</organism>
<name>I2H4U4_HENB6</name>
<feature type="domain" description="Helicase ATP-binding" evidence="9">
    <location>
        <begin position="206"/>
        <end position="399"/>
    </location>
</feature>
<reference evidence="11 12" key="1">
    <citation type="journal article" date="2011" name="Proc. Natl. Acad. Sci. U.S.A.">
        <title>Evolutionary erosion of yeast sex chromosomes by mating-type switching accidents.</title>
        <authorList>
            <person name="Gordon J.L."/>
            <person name="Armisen D."/>
            <person name="Proux-Wera E."/>
            <person name="Oheigeartaigh S.S."/>
            <person name="Byrne K.P."/>
            <person name="Wolfe K.H."/>
        </authorList>
    </citation>
    <scope>NUCLEOTIDE SEQUENCE [LARGE SCALE GENOMIC DNA]</scope>
    <source>
        <strain evidence="12">ATCC 34711 / CBS 6284 / DSM 70876 / NBRC 10599 / NRRL Y-10934 / UCD 77-7</strain>
    </source>
</reference>
<dbReference type="CDD" id="cd17946">
    <property type="entry name" value="DEADc_DDX24"/>
    <property type="match status" value="1"/>
</dbReference>
<evidence type="ECO:0000256" key="2">
    <source>
        <dbReference type="ARBA" id="ARBA00022801"/>
    </source>
</evidence>
<dbReference type="GO" id="GO:0003723">
    <property type="term" value="F:RNA binding"/>
    <property type="evidence" value="ECO:0007669"/>
    <property type="project" value="UniProtKB-UniRule"/>
</dbReference>
<dbReference type="EC" id="3.6.4.13" evidence="7"/>
<feature type="compositionally biased region" description="Basic and acidic residues" evidence="8">
    <location>
        <begin position="94"/>
        <end position="110"/>
    </location>
</feature>
<dbReference type="GO" id="GO:0005524">
    <property type="term" value="F:ATP binding"/>
    <property type="evidence" value="ECO:0007669"/>
    <property type="project" value="UniProtKB-UniRule"/>
</dbReference>
<dbReference type="GeneID" id="14496469"/>
<dbReference type="GO" id="GO:0005730">
    <property type="term" value="C:nucleolus"/>
    <property type="evidence" value="ECO:0007669"/>
    <property type="project" value="EnsemblFungi"/>
</dbReference>
<dbReference type="Proteomes" id="UP000002866">
    <property type="component" value="Chromosome 5"/>
</dbReference>
<evidence type="ECO:0000256" key="4">
    <source>
        <dbReference type="ARBA" id="ARBA00022840"/>
    </source>
</evidence>
<feature type="region of interest" description="Disordered" evidence="8">
    <location>
        <begin position="648"/>
        <end position="669"/>
    </location>
</feature>
<evidence type="ECO:0000313" key="12">
    <source>
        <dbReference type="Proteomes" id="UP000002866"/>
    </source>
</evidence>
<dbReference type="RefSeq" id="XP_004180915.1">
    <property type="nucleotide sequence ID" value="XM_004180867.1"/>
</dbReference>
<keyword evidence="5 7" id="KW-0694">RNA-binding</keyword>
<proteinExistence type="inferred from homology"/>
<dbReference type="InterPro" id="IPR014001">
    <property type="entry name" value="Helicase_ATP-bd"/>
</dbReference>
<dbReference type="GO" id="GO:0000463">
    <property type="term" value="P:maturation of LSU-rRNA from tricistronic rRNA transcript (SSU-rRNA, 5.8S rRNA, LSU-rRNA)"/>
    <property type="evidence" value="ECO:0007669"/>
    <property type="project" value="EnsemblFungi"/>
</dbReference>
<dbReference type="PROSITE" id="PS51194">
    <property type="entry name" value="HELICASE_CTER"/>
    <property type="match status" value="1"/>
</dbReference>
<evidence type="ECO:0000256" key="5">
    <source>
        <dbReference type="ARBA" id="ARBA00022884"/>
    </source>
</evidence>
<dbReference type="PROSITE" id="PS00039">
    <property type="entry name" value="DEAD_ATP_HELICASE"/>
    <property type="match status" value="1"/>
</dbReference>
<dbReference type="Pfam" id="PF00271">
    <property type="entry name" value="Helicase_C"/>
    <property type="match status" value="1"/>
</dbReference>
<evidence type="ECO:0000313" key="11">
    <source>
        <dbReference type="EMBL" id="CCH61396.1"/>
    </source>
</evidence>
<dbReference type="InterPro" id="IPR027417">
    <property type="entry name" value="P-loop_NTPase"/>
</dbReference>
<gene>
    <name evidence="11" type="primary">TBLA0E03420</name>
    <name evidence="11" type="ORF">TBLA_0E03420</name>
</gene>
<feature type="compositionally biased region" description="Polar residues" evidence="8">
    <location>
        <begin position="111"/>
        <end position="126"/>
    </location>
</feature>
<evidence type="ECO:0000256" key="1">
    <source>
        <dbReference type="ARBA" id="ARBA00022741"/>
    </source>
</evidence>
<keyword evidence="1 6" id="KW-0547">Nucleotide-binding</keyword>
<dbReference type="PANTHER" id="PTHR24031">
    <property type="entry name" value="RNA HELICASE"/>
    <property type="match status" value="1"/>
</dbReference>
<sequence>MFLKVKLLKASSLNWKTVKVPDTLDDFGGFYGLEELDGVDIKVVNGQVQFIQLDNTETNEIAKDEPMEEDGENAEVDDEIKDEEEVEEEEEEVRNEKEVENKETKEKSHNTETIYTKQTQSQTSDINESSSNESEYEDAQETVSPTPQEEELETQVFSTNIDIDSEIIPSELPHWCNEIPDLSFHTLETLSRLGFQKPTEIQKKSIPIVMKGTDILGKASTGSGKTLAYGIPIIEKILSNLKEGQLNETSGIIFTPTRELAQQVGRHLNEFVWGDHFNSSSIITITGGLSLQKQERILGYGKGAGQIIVSTPGRFLEIIEKDEKYLERFSKIDILVLDEADRLIQDGHFEEFERILKLLSNKRRELKEQGYWQTLVYSATFSLGLFEKLDKGNKWNKKKLNQEEELDEVVNKLMEKIHFRQKPLVVDIDPFEQMNKQIHETLIECGAMERDLYVYYFLIMYGGSTIVFCNSVNSVKRLHDLLKLLKINSFKLNSNMVQKSRLKSIENFTKASRQNNETVVLIATDVAARGIDIPSIDHVIHYHTPRSADTYIHRSGRAARGSNEGVSVMLTTPDESALSLKKLFAKLDKKQEGIKLLPIDDDILNQLKERVRIASEIVNFERGGMHDRKENDWTKQVADDLGIELDSQDDEESHITEKQSLDKRSNKNKRGYLKQLLNENIRKDHRRSYLTGGLNNLADHVIRKRGHSSIVGQESVDALEQLRQAKTKRRRVGNKKTTKRQP</sequence>
<evidence type="ECO:0000256" key="6">
    <source>
        <dbReference type="RuleBase" id="RU000492"/>
    </source>
</evidence>
<feature type="region of interest" description="Disordered" evidence="8">
    <location>
        <begin position="723"/>
        <end position="742"/>
    </location>
</feature>
<protein>
    <recommendedName>
        <fullName evidence="7">ATP-dependent RNA helicase</fullName>
        <ecNumber evidence="7">3.6.4.13</ecNumber>
    </recommendedName>
</protein>
<comment type="function">
    <text evidence="7">RNA helicase.</text>
</comment>
<dbReference type="GO" id="GO:0003724">
    <property type="term" value="F:RNA helicase activity"/>
    <property type="evidence" value="ECO:0007669"/>
    <property type="project" value="UniProtKB-EC"/>
</dbReference>
<dbReference type="InterPro" id="IPR011545">
    <property type="entry name" value="DEAD/DEAH_box_helicase_dom"/>
</dbReference>
<keyword evidence="12" id="KW-1185">Reference proteome</keyword>
<feature type="compositionally biased region" description="Basic residues" evidence="8">
    <location>
        <begin position="725"/>
        <end position="742"/>
    </location>
</feature>
<evidence type="ECO:0000259" key="10">
    <source>
        <dbReference type="PROSITE" id="PS51194"/>
    </source>
</evidence>
<dbReference type="SMART" id="SM00490">
    <property type="entry name" value="HELICc"/>
    <property type="match status" value="1"/>
</dbReference>
<keyword evidence="2 6" id="KW-0378">Hydrolase</keyword>
<evidence type="ECO:0000256" key="7">
    <source>
        <dbReference type="RuleBase" id="RU365068"/>
    </source>
</evidence>
<dbReference type="GO" id="GO:0000466">
    <property type="term" value="P:maturation of 5.8S rRNA from tricistronic rRNA transcript (SSU-rRNA, 5.8S rRNA, LSU-rRNA)"/>
    <property type="evidence" value="ECO:0007669"/>
    <property type="project" value="EnsemblFungi"/>
</dbReference>
<feature type="compositionally biased region" description="Acidic residues" evidence="8">
    <location>
        <begin position="66"/>
        <end position="93"/>
    </location>
</feature>
<evidence type="ECO:0000256" key="3">
    <source>
        <dbReference type="ARBA" id="ARBA00022806"/>
    </source>
</evidence>
<comment type="similarity">
    <text evidence="6">Belongs to the DEAD box helicase family.</text>
</comment>
<dbReference type="eggNOG" id="KOG0347">
    <property type="taxonomic scope" value="Eukaryota"/>
</dbReference>
<dbReference type="KEGG" id="tbl:TBLA_0E03420"/>
<feature type="domain" description="Helicase C-terminal" evidence="10">
    <location>
        <begin position="451"/>
        <end position="602"/>
    </location>
</feature>
<dbReference type="SMART" id="SM00487">
    <property type="entry name" value="DEXDc"/>
    <property type="match status" value="1"/>
</dbReference>
<dbReference type="PROSITE" id="PS51192">
    <property type="entry name" value="HELICASE_ATP_BIND_1"/>
    <property type="match status" value="1"/>
</dbReference>